<evidence type="ECO:0000256" key="1">
    <source>
        <dbReference type="ARBA" id="ARBA00038414"/>
    </source>
</evidence>
<protein>
    <recommendedName>
        <fullName evidence="4">Hydantoin racemase</fullName>
        <ecNumber evidence="3">5.1.99.5</ecNumber>
    </recommendedName>
</protein>
<dbReference type="Proteomes" id="UP000199628">
    <property type="component" value="Unassembled WGS sequence"/>
</dbReference>
<sequence>MKLLMINPNTTASMTEKAAVAARRVARPDTKIIATNPANGPYSIEGFYDVAMCLPGLLEEAARHRDVDAVIIACFDDTGLDAMRCLLDVPVIGIGEAGYHAAAMVAHRFSVVTTLSRSVAGISDNLKRYGLEAKCASVRATDIPVLKLEEGDPACLDQIRAEIAAAITQDKAEAIVLGCAGMADLMQMLSDEFGIPVIDGVSCAVGMVEALVAAGLSTSKAGAYAQAVDKKPFTRNRSEMDISVNAE</sequence>
<evidence type="ECO:0000256" key="6">
    <source>
        <dbReference type="ARBA" id="ARBA00093234"/>
    </source>
</evidence>
<dbReference type="RefSeq" id="WP_093037816.1">
    <property type="nucleotide sequence ID" value="NZ_FMZV01000029.1"/>
</dbReference>
<comment type="catalytic activity">
    <reaction evidence="5">
        <text>D-5-benzylhydantoin = L-5-benzylhydantoin</text>
        <dbReference type="Rhea" id="RHEA:83991"/>
        <dbReference type="ChEBI" id="CHEBI:176864"/>
        <dbReference type="ChEBI" id="CHEBI:233540"/>
    </reaction>
</comment>
<reference evidence="8" key="1">
    <citation type="submission" date="2016-10" db="EMBL/GenBank/DDBJ databases">
        <authorList>
            <person name="Varghese N."/>
            <person name="Submissions S."/>
        </authorList>
    </citation>
    <scope>NUCLEOTIDE SEQUENCE [LARGE SCALE GENOMIC DNA]</scope>
    <source>
        <strain evidence="8">CGMCC 1.9108</strain>
    </source>
</reference>
<dbReference type="InterPro" id="IPR015942">
    <property type="entry name" value="Asp/Glu/hydantoin_racemase"/>
</dbReference>
<comment type="catalytic activity">
    <reaction evidence="6">
        <text>D-5-isobutylhydantoin = L-5-isobutylhydantoin</text>
        <dbReference type="Rhea" id="RHEA:84231"/>
        <dbReference type="ChEBI" id="CHEBI:233609"/>
        <dbReference type="ChEBI" id="CHEBI:233610"/>
    </reaction>
</comment>
<dbReference type="Gene3D" id="3.40.50.12500">
    <property type="match status" value="1"/>
</dbReference>
<dbReference type="GO" id="GO:0047661">
    <property type="term" value="F:amino-acid racemase activity"/>
    <property type="evidence" value="ECO:0007669"/>
    <property type="project" value="InterPro"/>
</dbReference>
<keyword evidence="8" id="KW-1185">Reference proteome</keyword>
<dbReference type="InterPro" id="IPR053714">
    <property type="entry name" value="Iso_Racemase_Enz_sf"/>
</dbReference>
<comment type="similarity">
    <text evidence="1">Belongs to the HyuE racemase family.</text>
</comment>
<dbReference type="EMBL" id="FMZV01000029">
    <property type="protein sequence ID" value="SDE69765.1"/>
    <property type="molecule type" value="Genomic_DNA"/>
</dbReference>
<proteinExistence type="inferred from homology"/>
<dbReference type="AlphaFoldDB" id="A0A1G7F2J6"/>
<accession>A0A1G7F2J6</accession>
<dbReference type="PANTHER" id="PTHR28047:SF5">
    <property type="entry name" value="PROTEIN DCG1"/>
    <property type="match status" value="1"/>
</dbReference>
<evidence type="ECO:0000313" key="8">
    <source>
        <dbReference type="Proteomes" id="UP000199628"/>
    </source>
</evidence>
<dbReference type="Pfam" id="PF01177">
    <property type="entry name" value="Asp_Glu_race"/>
    <property type="match status" value="1"/>
</dbReference>
<evidence type="ECO:0000313" key="7">
    <source>
        <dbReference type="EMBL" id="SDE69765.1"/>
    </source>
</evidence>
<dbReference type="OrthoDB" id="9791723at2"/>
<evidence type="ECO:0000256" key="3">
    <source>
        <dbReference type="ARBA" id="ARBA00066406"/>
    </source>
</evidence>
<dbReference type="InterPro" id="IPR052186">
    <property type="entry name" value="Hydantoin_racemase-like"/>
</dbReference>
<comment type="catalytic activity">
    <reaction evidence="2">
        <text>a D-5-monosubstituted hydantoin = a L-5-monosubstituted hydantoin</text>
        <dbReference type="Rhea" id="RHEA:46624"/>
        <dbReference type="ChEBI" id="CHEBI:86339"/>
        <dbReference type="ChEBI" id="CHEBI:86340"/>
        <dbReference type="EC" id="5.1.99.5"/>
    </reaction>
</comment>
<dbReference type="PANTHER" id="PTHR28047">
    <property type="entry name" value="PROTEIN DCG1"/>
    <property type="match status" value="1"/>
</dbReference>
<evidence type="ECO:0000256" key="2">
    <source>
        <dbReference type="ARBA" id="ARBA00051635"/>
    </source>
</evidence>
<dbReference type="STRING" id="639004.SAMN04488239_1293"/>
<dbReference type="EC" id="5.1.99.5" evidence="3"/>
<evidence type="ECO:0000256" key="5">
    <source>
        <dbReference type="ARBA" id="ARBA00093199"/>
    </source>
</evidence>
<evidence type="ECO:0000256" key="4">
    <source>
        <dbReference type="ARBA" id="ARBA00067972"/>
    </source>
</evidence>
<name>A0A1G7F2J6_9RHOB</name>
<organism evidence="7 8">
    <name type="scientific">Ruegeria marina</name>
    <dbReference type="NCBI Taxonomy" id="639004"/>
    <lineage>
        <taxon>Bacteria</taxon>
        <taxon>Pseudomonadati</taxon>
        <taxon>Pseudomonadota</taxon>
        <taxon>Alphaproteobacteria</taxon>
        <taxon>Rhodobacterales</taxon>
        <taxon>Roseobacteraceae</taxon>
        <taxon>Ruegeria</taxon>
    </lineage>
</organism>
<gene>
    <name evidence="7" type="ORF">SAMN04488239_1293</name>
</gene>
<dbReference type="GO" id="GO:0036348">
    <property type="term" value="F:hydantoin racemase activity"/>
    <property type="evidence" value="ECO:0007669"/>
    <property type="project" value="UniProtKB-EC"/>
</dbReference>
<dbReference type="FunFam" id="3.40.50.12500:FF:000001">
    <property type="entry name" value="Putative hydantoin racemase"/>
    <property type="match status" value="1"/>
</dbReference>